<dbReference type="STRING" id="1461322.OJ16_18015"/>
<dbReference type="OrthoDB" id="5906508at2"/>
<gene>
    <name evidence="2" type="ORF">OJ16_18015</name>
</gene>
<dbReference type="PANTHER" id="PTHR30336">
    <property type="entry name" value="INNER MEMBRANE PROTEIN, PROBABLE PERMEASE"/>
    <property type="match status" value="1"/>
</dbReference>
<organism evidence="2 3">
    <name type="scientific">Vibrio renipiscarius</name>
    <dbReference type="NCBI Taxonomy" id="1461322"/>
    <lineage>
        <taxon>Bacteria</taxon>
        <taxon>Pseudomonadati</taxon>
        <taxon>Pseudomonadota</taxon>
        <taxon>Gammaproteobacteria</taxon>
        <taxon>Vibrionales</taxon>
        <taxon>Vibrionaceae</taxon>
        <taxon>Vibrio</taxon>
    </lineage>
</organism>
<dbReference type="Pfam" id="PF02698">
    <property type="entry name" value="DUF218"/>
    <property type="match status" value="1"/>
</dbReference>
<dbReference type="InterPro" id="IPR014729">
    <property type="entry name" value="Rossmann-like_a/b/a_fold"/>
</dbReference>
<dbReference type="PANTHER" id="PTHR30336:SF20">
    <property type="entry name" value="DUF218 DOMAIN-CONTAINING PROTEIN"/>
    <property type="match status" value="1"/>
</dbReference>
<proteinExistence type="predicted"/>
<dbReference type="Gene3D" id="3.40.50.620">
    <property type="entry name" value="HUPs"/>
    <property type="match status" value="1"/>
</dbReference>
<evidence type="ECO:0000313" key="3">
    <source>
        <dbReference type="Proteomes" id="UP000031672"/>
    </source>
</evidence>
<comment type="caution">
    <text evidence="2">The sequence shown here is derived from an EMBL/GenBank/DDBJ whole genome shotgun (WGS) entry which is preliminary data.</text>
</comment>
<evidence type="ECO:0000313" key="2">
    <source>
        <dbReference type="EMBL" id="KII76782.1"/>
    </source>
</evidence>
<sequence>MGNVIYEKINRVILVLGKRLKDNALTAEGRSRVDALPELLSHFDLNETALIFCGGVLEGQRCSEARAMAERFATRCAMKLAQALPAEHCLLEDQSTNTIENIQNAAHQLAQYGLTHAKNPIDIVLVSNDYHLERIVEIQKMLPQQGLLSVLKRRCQQAGLDVSISLNVDDHCSVPYPHSGQQARAFLLLDELTTYRVYLEGVLNGVLGTDLQQVRGASYQVAIDALSELIALDCCQGSLRQINRLIAIVNGTPPQCTPAMMSPLYTEFNHVLTQLNRQFDPEN</sequence>
<accession>A0A0C2NRH4</accession>
<accession>A0A0C2NVW6</accession>
<dbReference type="InterPro" id="IPR051599">
    <property type="entry name" value="Cell_Envelope_Assoc"/>
</dbReference>
<keyword evidence="3" id="KW-1185">Reference proteome</keyword>
<dbReference type="CDD" id="cd06259">
    <property type="entry name" value="YdcF-like"/>
    <property type="match status" value="1"/>
</dbReference>
<dbReference type="EMBL" id="JTKH01000024">
    <property type="protein sequence ID" value="KII76782.1"/>
    <property type="molecule type" value="Genomic_DNA"/>
</dbReference>
<feature type="domain" description="DUF218" evidence="1">
    <location>
        <begin position="12"/>
        <end position="142"/>
    </location>
</feature>
<protein>
    <recommendedName>
        <fullName evidence="1">DUF218 domain-containing protein</fullName>
    </recommendedName>
</protein>
<name>A0A0C2NVW6_9VIBR</name>
<dbReference type="GO" id="GO:0005886">
    <property type="term" value="C:plasma membrane"/>
    <property type="evidence" value="ECO:0007669"/>
    <property type="project" value="TreeGrafter"/>
</dbReference>
<dbReference type="InterPro" id="IPR003848">
    <property type="entry name" value="DUF218"/>
</dbReference>
<reference evidence="2 3" key="1">
    <citation type="submission" date="2014-11" db="EMBL/GenBank/DDBJ databases">
        <title>Draft Genome Sequence of Vibrio piscirenalis strains CECT 8603T and CECT 8604, two marine Gammaproteobacterium isolated from cultured gilthead sea bream (Sparus aurata).</title>
        <authorList>
            <person name="Arahal D.R."/>
            <person name="Rodrigo-Torres L."/>
            <person name="Lucena T."/>
            <person name="Pujalte M.J."/>
        </authorList>
    </citation>
    <scope>NUCLEOTIDE SEQUENCE [LARGE SCALE GENOMIC DNA]</scope>
    <source>
        <strain evidence="2 3">DCR 1-4-2</strain>
    </source>
</reference>
<dbReference type="AlphaFoldDB" id="A0A0C2NVW6"/>
<dbReference type="Proteomes" id="UP000031672">
    <property type="component" value="Unassembled WGS sequence"/>
</dbReference>
<evidence type="ECO:0000259" key="1">
    <source>
        <dbReference type="Pfam" id="PF02698"/>
    </source>
</evidence>